<gene>
    <name evidence="14" type="primary">ftsX</name>
    <name evidence="14" type="ORF">NCTC503_00422</name>
</gene>
<dbReference type="AlphaFoldDB" id="A0A4U9QY45"/>
<evidence type="ECO:0000256" key="2">
    <source>
        <dbReference type="ARBA" id="ARBA00007379"/>
    </source>
</evidence>
<evidence type="ECO:0000256" key="11">
    <source>
        <dbReference type="SAM" id="Phobius"/>
    </source>
</evidence>
<dbReference type="NCBIfam" id="NF038347">
    <property type="entry name" value="FtsX_Gpos"/>
    <property type="match status" value="1"/>
</dbReference>
<evidence type="ECO:0000313" key="14">
    <source>
        <dbReference type="EMBL" id="VTQ83794.1"/>
    </source>
</evidence>
<keyword evidence="15" id="KW-1185">Reference proteome</keyword>
<dbReference type="KEGG" id="hhw:NCTC503_00422"/>
<evidence type="ECO:0000256" key="4">
    <source>
        <dbReference type="ARBA" id="ARBA00022475"/>
    </source>
</evidence>
<feature type="transmembrane region" description="Helical" evidence="11">
    <location>
        <begin position="272"/>
        <end position="298"/>
    </location>
</feature>
<dbReference type="InterPro" id="IPR058204">
    <property type="entry name" value="FtsX_firmicutes-type"/>
</dbReference>
<comment type="function">
    <text evidence="10">Part of the ABC transporter FtsEX involved in asymmetric cellular division facilitating the initiation of sporulation.</text>
</comment>
<reference evidence="14 15" key="1">
    <citation type="submission" date="2019-05" db="EMBL/GenBank/DDBJ databases">
        <authorList>
            <consortium name="Pathogen Informatics"/>
        </authorList>
    </citation>
    <scope>NUCLEOTIDE SEQUENCE [LARGE SCALE GENOMIC DNA]</scope>
    <source>
        <strain evidence="14 15">NCTC503</strain>
    </source>
</reference>
<feature type="domain" description="FtsX extracellular" evidence="13">
    <location>
        <begin position="68"/>
        <end position="161"/>
    </location>
</feature>
<dbReference type="EMBL" id="LR590481">
    <property type="protein sequence ID" value="VTQ83794.1"/>
    <property type="molecule type" value="Genomic_DNA"/>
</dbReference>
<name>A0A4U9QY45_HATHI</name>
<feature type="transmembrane region" description="Helical" evidence="11">
    <location>
        <begin position="33"/>
        <end position="56"/>
    </location>
</feature>
<keyword evidence="5 10" id="KW-0132">Cell division</keyword>
<evidence type="ECO:0000256" key="6">
    <source>
        <dbReference type="ARBA" id="ARBA00022692"/>
    </source>
</evidence>
<dbReference type="Pfam" id="PF02687">
    <property type="entry name" value="FtsX"/>
    <property type="match status" value="1"/>
</dbReference>
<feature type="transmembrane region" description="Helical" evidence="11">
    <location>
        <begin position="227"/>
        <end position="252"/>
    </location>
</feature>
<dbReference type="PANTHER" id="PTHR47755">
    <property type="entry name" value="CELL DIVISION PROTEIN FTSX"/>
    <property type="match status" value="1"/>
</dbReference>
<evidence type="ECO:0000256" key="10">
    <source>
        <dbReference type="PIRNR" id="PIRNR003097"/>
    </source>
</evidence>
<proteinExistence type="inferred from homology"/>
<comment type="subcellular location">
    <subcellularLocation>
        <location evidence="1">Cell membrane</location>
        <topology evidence="1">Multi-pass membrane protein</topology>
    </subcellularLocation>
</comment>
<organism evidence="14 15">
    <name type="scientific">Hathewaya histolytica</name>
    <name type="common">Clostridium histolyticum</name>
    <dbReference type="NCBI Taxonomy" id="1498"/>
    <lineage>
        <taxon>Bacteria</taxon>
        <taxon>Bacillati</taxon>
        <taxon>Bacillota</taxon>
        <taxon>Clostridia</taxon>
        <taxon>Eubacteriales</taxon>
        <taxon>Clostridiaceae</taxon>
        <taxon>Hathewaya</taxon>
    </lineage>
</organism>
<protein>
    <recommendedName>
        <fullName evidence="3 10">Cell division protein FtsX</fullName>
    </recommendedName>
</protein>
<accession>A0A4U9QY45</accession>
<keyword evidence="7 11" id="KW-1133">Transmembrane helix</keyword>
<dbReference type="Proteomes" id="UP000308489">
    <property type="component" value="Chromosome 1"/>
</dbReference>
<keyword evidence="8 10" id="KW-0472">Membrane</keyword>
<dbReference type="InterPro" id="IPR004513">
    <property type="entry name" value="FtsX"/>
</dbReference>
<comment type="similarity">
    <text evidence="2 10">Belongs to the ABC-4 integral membrane protein family. FtsX subfamily.</text>
</comment>
<evidence type="ECO:0000256" key="1">
    <source>
        <dbReference type="ARBA" id="ARBA00004651"/>
    </source>
</evidence>
<evidence type="ECO:0000259" key="13">
    <source>
        <dbReference type="Pfam" id="PF18075"/>
    </source>
</evidence>
<evidence type="ECO:0000256" key="3">
    <source>
        <dbReference type="ARBA" id="ARBA00021907"/>
    </source>
</evidence>
<dbReference type="PANTHER" id="PTHR47755:SF1">
    <property type="entry name" value="CELL DIVISION PROTEIN FTSX"/>
    <property type="match status" value="1"/>
</dbReference>
<dbReference type="Gene3D" id="3.30.70.3040">
    <property type="match status" value="1"/>
</dbReference>
<dbReference type="PIRSF" id="PIRSF003097">
    <property type="entry name" value="FtsX"/>
    <property type="match status" value="1"/>
</dbReference>
<dbReference type="Pfam" id="PF18075">
    <property type="entry name" value="FtsX_ECD"/>
    <property type="match status" value="1"/>
</dbReference>
<evidence type="ECO:0000256" key="5">
    <source>
        <dbReference type="ARBA" id="ARBA00022618"/>
    </source>
</evidence>
<keyword evidence="9 10" id="KW-0131">Cell cycle</keyword>
<sequence length="304" mass="34299">MNRGEDIVMKTSNIKYFVIESVKSLRRNRTLSFASVATVMATLFIFGVFMMSMVTINGVIDQVGSNLQADIYLKDEVTKEQLKKVKDTIQSVEGISNIEFEDKKQALENAKKRFGEDGEELVKGLEENNPFPMAYIVTVSKPEQISKVVEAVKDVPGVQKIRDVRAIANKIQRISQSLNILGVGMFSILIFVSIFLIGNTIKLAVFSRRREIGIMKFVGATDWFIRWPFIIEGMLIGFFGSILSTTLLYYIYKIFVYGKLMDNLFVKLVNPSYILVNLSWKFVIAGAIIGALGSILSIRKYLKV</sequence>
<evidence type="ECO:0000259" key="12">
    <source>
        <dbReference type="Pfam" id="PF02687"/>
    </source>
</evidence>
<dbReference type="GO" id="GO:0051301">
    <property type="term" value="P:cell division"/>
    <property type="evidence" value="ECO:0007669"/>
    <property type="project" value="UniProtKB-KW"/>
</dbReference>
<feature type="transmembrane region" description="Helical" evidence="11">
    <location>
        <begin position="180"/>
        <end position="206"/>
    </location>
</feature>
<keyword evidence="6 11" id="KW-0812">Transmembrane</keyword>
<evidence type="ECO:0000256" key="9">
    <source>
        <dbReference type="ARBA" id="ARBA00023306"/>
    </source>
</evidence>
<keyword evidence="4 10" id="KW-1003">Cell membrane</keyword>
<dbReference type="InterPro" id="IPR040690">
    <property type="entry name" value="FtsX_ECD"/>
</dbReference>
<dbReference type="GO" id="GO:0005886">
    <property type="term" value="C:plasma membrane"/>
    <property type="evidence" value="ECO:0007669"/>
    <property type="project" value="UniProtKB-SubCell"/>
</dbReference>
<feature type="domain" description="ABC3 transporter permease C-terminal" evidence="12">
    <location>
        <begin position="185"/>
        <end position="302"/>
    </location>
</feature>
<evidence type="ECO:0000256" key="8">
    <source>
        <dbReference type="ARBA" id="ARBA00023136"/>
    </source>
</evidence>
<dbReference type="InterPro" id="IPR003838">
    <property type="entry name" value="ABC3_permease_C"/>
</dbReference>
<evidence type="ECO:0000256" key="7">
    <source>
        <dbReference type="ARBA" id="ARBA00022989"/>
    </source>
</evidence>
<evidence type="ECO:0000313" key="15">
    <source>
        <dbReference type="Proteomes" id="UP000308489"/>
    </source>
</evidence>